<proteinExistence type="predicted"/>
<feature type="compositionally biased region" description="Polar residues" evidence="2">
    <location>
        <begin position="613"/>
        <end position="623"/>
    </location>
</feature>
<evidence type="ECO:0000259" key="3">
    <source>
        <dbReference type="Pfam" id="PF00089"/>
    </source>
</evidence>
<dbReference type="GO" id="GO:0004252">
    <property type="term" value="F:serine-type endopeptidase activity"/>
    <property type="evidence" value="ECO:0007669"/>
    <property type="project" value="InterPro"/>
</dbReference>
<reference evidence="4" key="1">
    <citation type="submission" date="2022-10" db="EMBL/GenBank/DDBJ databases">
        <title>Culturing micro-colonial fungi from biological soil crusts in the Mojave desert and describing Neophaeococcomyces mojavensis, and introducing the new genera and species Taxawa tesnikishii.</title>
        <authorList>
            <person name="Kurbessoian T."/>
            <person name="Stajich J.E."/>
        </authorList>
    </citation>
    <scope>NUCLEOTIDE SEQUENCE</scope>
    <source>
        <strain evidence="4">TK_41</strain>
    </source>
</reference>
<sequence length="766" mass="81363">MADDSKAGTWSLALTASEHPATESMLLPSQMKDGKPASSEEAAFEPDNRTLVAESEFAPGGQYRCIVKLQIRYEKQGADDERYAMGTGWLIRPDLLVTAGHCVYDWSQDGGLGRAVSVKAWIGYNGKKSINSRSVQFRQGVQIVTTSGWLSSADNRTNDVSFVRLDSPFVDPPATPLTPFRFAGTPGTGTDILGVVGYPGDMSFNGEKGAQMYEEFGLVKFDITTSDQHMLNYRISTYAVLRQKDRISIGAHVYGGSKQNSASPIMSQWGNPYKDYIAIFDKKLALAKGKGITFVALEHTESDMDDAAEGFFDVFKSVVKVVAPIAGNVLQVATPFLGPIGAPVAAIAGTALGVASKLTESSMAESSMGGSISTRGIAERAALGEAALQTVLKMDHDAVQESGIFDTMKSVYAKLGPVVTKVAPKLIPALVEPALRVALDQIQKSQAAPGAESAINALSSFSVPPPPASFKSVKLDAATESFSTALTTAMPTPKTDGAEGFMDIFSSIVQTGLKVVPIVAPALGKLLGGTESEMEPTPTEAAMTKLFQRAAMGEAALQALIKHHSEDKEEGFFGDFLDTVQNIGSQVIKVAPSVIQTAAPIVLQLLKTSSTESAIVGDPTSQTPGPKKGPKHKPSVAEWLNDTTSMSLLTGTPTGHPSANADKTKTRSKMAVRFMTASQTARPTGFEEGSTRMPLESTGGATPRSDVTRDASHSPTQTRNMNLRESDVEGDESQSLPPTDMATVPDKSAPPDVPQEVQRDGMQWQS</sequence>
<gene>
    <name evidence="4" type="ORF">H2200_007491</name>
</gene>
<dbReference type="PANTHER" id="PTHR15462:SF8">
    <property type="entry name" value="SERINE PROTEASE"/>
    <property type="match status" value="1"/>
</dbReference>
<feature type="region of interest" description="Disordered" evidence="2">
    <location>
        <begin position="1"/>
        <end position="46"/>
    </location>
</feature>
<dbReference type="InterPro" id="IPR001254">
    <property type="entry name" value="Trypsin_dom"/>
</dbReference>
<organism evidence="4 5">
    <name type="scientific">Cladophialophora chaetospira</name>
    <dbReference type="NCBI Taxonomy" id="386627"/>
    <lineage>
        <taxon>Eukaryota</taxon>
        <taxon>Fungi</taxon>
        <taxon>Dikarya</taxon>
        <taxon>Ascomycota</taxon>
        <taxon>Pezizomycotina</taxon>
        <taxon>Eurotiomycetes</taxon>
        <taxon>Chaetothyriomycetidae</taxon>
        <taxon>Chaetothyriales</taxon>
        <taxon>Herpotrichiellaceae</taxon>
        <taxon>Cladophialophora</taxon>
    </lineage>
</organism>
<keyword evidence="1" id="KW-0732">Signal</keyword>
<dbReference type="InterPro" id="IPR043504">
    <property type="entry name" value="Peptidase_S1_PA_chymotrypsin"/>
</dbReference>
<dbReference type="Gene3D" id="2.40.10.10">
    <property type="entry name" value="Trypsin-like serine proteases"/>
    <property type="match status" value="2"/>
</dbReference>
<protein>
    <recommendedName>
        <fullName evidence="3">Peptidase S1 domain-containing protein</fullName>
    </recommendedName>
</protein>
<keyword evidence="5" id="KW-1185">Reference proteome</keyword>
<dbReference type="SUPFAM" id="SSF50494">
    <property type="entry name" value="Trypsin-like serine proteases"/>
    <property type="match status" value="1"/>
</dbReference>
<dbReference type="InterPro" id="IPR009003">
    <property type="entry name" value="Peptidase_S1_PA"/>
</dbReference>
<dbReference type="AlphaFoldDB" id="A0AA39CHQ3"/>
<evidence type="ECO:0000313" key="5">
    <source>
        <dbReference type="Proteomes" id="UP001172673"/>
    </source>
</evidence>
<evidence type="ECO:0000256" key="2">
    <source>
        <dbReference type="SAM" id="MobiDB-lite"/>
    </source>
</evidence>
<feature type="compositionally biased region" description="Polar residues" evidence="2">
    <location>
        <begin position="641"/>
        <end position="657"/>
    </location>
</feature>
<dbReference type="PANTHER" id="PTHR15462">
    <property type="entry name" value="SERINE PROTEASE"/>
    <property type="match status" value="1"/>
</dbReference>
<evidence type="ECO:0000313" key="4">
    <source>
        <dbReference type="EMBL" id="KAJ9608503.1"/>
    </source>
</evidence>
<dbReference type="Proteomes" id="UP001172673">
    <property type="component" value="Unassembled WGS sequence"/>
</dbReference>
<comment type="caution">
    <text evidence="4">The sequence shown here is derived from an EMBL/GenBank/DDBJ whole genome shotgun (WGS) entry which is preliminary data.</text>
</comment>
<dbReference type="InterPro" id="IPR050966">
    <property type="entry name" value="Glutamyl_endopeptidase"/>
</dbReference>
<dbReference type="GO" id="GO:0006508">
    <property type="term" value="P:proteolysis"/>
    <property type="evidence" value="ECO:0007669"/>
    <property type="project" value="InterPro"/>
</dbReference>
<evidence type="ECO:0000256" key="1">
    <source>
        <dbReference type="ARBA" id="ARBA00022729"/>
    </source>
</evidence>
<accession>A0AA39CHQ3</accession>
<dbReference type="Pfam" id="PF00089">
    <property type="entry name" value="Trypsin"/>
    <property type="match status" value="1"/>
</dbReference>
<feature type="region of interest" description="Disordered" evidence="2">
    <location>
        <begin position="613"/>
        <end position="766"/>
    </location>
</feature>
<dbReference type="EMBL" id="JAPDRK010000010">
    <property type="protein sequence ID" value="KAJ9608503.1"/>
    <property type="molecule type" value="Genomic_DNA"/>
</dbReference>
<name>A0AA39CHQ3_9EURO</name>
<feature type="domain" description="Peptidase S1" evidence="3">
    <location>
        <begin position="58"/>
        <end position="168"/>
    </location>
</feature>